<evidence type="ECO:0000256" key="1">
    <source>
        <dbReference type="SAM" id="MobiDB-lite"/>
    </source>
</evidence>
<keyword evidence="5" id="KW-1185">Reference proteome</keyword>
<dbReference type="GO" id="GO:1990072">
    <property type="term" value="C:TRAPPIII protein complex"/>
    <property type="evidence" value="ECO:0007669"/>
    <property type="project" value="TreeGrafter"/>
</dbReference>
<dbReference type="PANTHER" id="PTHR13134:SF3">
    <property type="entry name" value="TRAFFICKING PROTEIN PARTICLE COMPLEX SUBUNIT 13"/>
    <property type="match status" value="1"/>
</dbReference>
<organism evidence="4 5">
    <name type="scientific">Jaapia argillacea MUCL 33604</name>
    <dbReference type="NCBI Taxonomy" id="933084"/>
    <lineage>
        <taxon>Eukaryota</taxon>
        <taxon>Fungi</taxon>
        <taxon>Dikarya</taxon>
        <taxon>Basidiomycota</taxon>
        <taxon>Agaricomycotina</taxon>
        <taxon>Agaricomycetes</taxon>
        <taxon>Agaricomycetidae</taxon>
        <taxon>Jaapiales</taxon>
        <taxon>Jaapiaceae</taxon>
        <taxon>Jaapia</taxon>
    </lineage>
</organism>
<protein>
    <recommendedName>
        <fullName evidence="6">DUF974-domain-containing protein</fullName>
    </recommendedName>
</protein>
<reference evidence="5" key="1">
    <citation type="journal article" date="2014" name="Proc. Natl. Acad. Sci. U.S.A.">
        <title>Extensive sampling of basidiomycete genomes demonstrates inadequacy of the white-rot/brown-rot paradigm for wood decay fungi.</title>
        <authorList>
            <person name="Riley R."/>
            <person name="Salamov A.A."/>
            <person name="Brown D.W."/>
            <person name="Nagy L.G."/>
            <person name="Floudas D."/>
            <person name="Held B.W."/>
            <person name="Levasseur A."/>
            <person name="Lombard V."/>
            <person name="Morin E."/>
            <person name="Otillar R."/>
            <person name="Lindquist E.A."/>
            <person name="Sun H."/>
            <person name="LaButti K.M."/>
            <person name="Schmutz J."/>
            <person name="Jabbour D."/>
            <person name="Luo H."/>
            <person name="Baker S.E."/>
            <person name="Pisabarro A.G."/>
            <person name="Walton J.D."/>
            <person name="Blanchette R.A."/>
            <person name="Henrissat B."/>
            <person name="Martin F."/>
            <person name="Cullen D."/>
            <person name="Hibbett D.S."/>
            <person name="Grigoriev I.V."/>
        </authorList>
    </citation>
    <scope>NUCLEOTIDE SEQUENCE [LARGE SCALE GENOMIC DNA]</scope>
    <source>
        <strain evidence="5">MUCL 33604</strain>
    </source>
</reference>
<dbReference type="STRING" id="933084.A0A067Q348"/>
<dbReference type="InterPro" id="IPR055429">
    <property type="entry name" value="TRAPPC13_M"/>
</dbReference>
<dbReference type="PANTHER" id="PTHR13134">
    <property type="entry name" value="TRAFFICKING PROTEIN PARTICLE COMPLEX SUBUNIT 13"/>
    <property type="match status" value="1"/>
</dbReference>
<dbReference type="Pfam" id="PF06159">
    <property type="entry name" value="TRAPPC13_N"/>
    <property type="match status" value="1"/>
</dbReference>
<dbReference type="HOGENOM" id="CLU_390303_0_0_1"/>
<evidence type="ECO:0000259" key="3">
    <source>
        <dbReference type="Pfam" id="PF23647"/>
    </source>
</evidence>
<dbReference type="Proteomes" id="UP000027265">
    <property type="component" value="Unassembled WGS sequence"/>
</dbReference>
<dbReference type="OrthoDB" id="10250284at2759"/>
<dbReference type="InterPro" id="IPR055427">
    <property type="entry name" value="TRAPPC13_N"/>
</dbReference>
<dbReference type="AlphaFoldDB" id="A0A067Q348"/>
<feature type="region of interest" description="Disordered" evidence="1">
    <location>
        <begin position="512"/>
        <end position="531"/>
    </location>
</feature>
<name>A0A067Q348_9AGAM</name>
<evidence type="ECO:0000259" key="2">
    <source>
        <dbReference type="Pfam" id="PF06159"/>
    </source>
</evidence>
<proteinExistence type="predicted"/>
<dbReference type="EMBL" id="KL197713">
    <property type="protein sequence ID" value="KDQ60595.1"/>
    <property type="molecule type" value="Genomic_DNA"/>
</dbReference>
<accession>A0A067Q348</accession>
<dbReference type="InterPro" id="IPR010378">
    <property type="entry name" value="TRAPPC13"/>
</dbReference>
<feature type="domain" description="Trafficking protein particle complex subunit 13 middle" evidence="3">
    <location>
        <begin position="185"/>
        <end position="319"/>
    </location>
</feature>
<dbReference type="InParanoid" id="A0A067Q348"/>
<sequence length="642" mass="69884">MEGTSHPLSLKVMRVSRPALSSAWEPFYSSSPSFSAHSTGSILSLQSKDPLPGHPKTLRDLTHATDLLTLPSSFGAIQLGETFSSCLCVNNEAALEIGVITLKVEMQTVTTKLVIGEYGGLDCRLAPGDTLETVVNHEIKELGQHVLACTVSYRVSAEISPVEDVGEAVFQSFRKFYKFAVTNPLSVKTKVHTPRSPSALLSAIERERIFLEVHIQNMTQEALSFERIRFECTDGWHANDVADEDRATEDMIFSGSMALMQPQDTRQYIYILTPSSLPSFPITHPPGSIIPLGRLDISWRSSFGEPGRLLTSMLSRRIPLPQPAQQPASALPPHMQRGGAIVTPPRPRSPQIPTQPQRPATPPARPNSPFRTYPASGTIPARPQSPGPQSTAAPTPGLITSDLELDLVVVSIPYDTIRIEKPFTIQCALTISAIFPPTRIGQRRVVSLVAQHIRSPIPRRAAPPASVSPEAYSPRLPSSGFSTPSPTTGNLGRGNFNYSIFERLLVTSPREANGEGREVNGDTALQNNPQNAGMLPLPTPNPGDEHNYAGSSGVAFVGSSAVPLDRLTLTMPPDGSGKVEVRQDFGLTYLPLRKGYHAVGGLRILLIEDRWVEEGRAQTEVEQAGVRILNEWNVISEIWVKP</sequence>
<feature type="compositionally biased region" description="Low complexity" evidence="1">
    <location>
        <begin position="323"/>
        <end position="333"/>
    </location>
</feature>
<evidence type="ECO:0008006" key="6">
    <source>
        <dbReference type="Google" id="ProtNLM"/>
    </source>
</evidence>
<feature type="region of interest" description="Disordered" evidence="1">
    <location>
        <begin position="458"/>
        <end position="489"/>
    </location>
</feature>
<gene>
    <name evidence="4" type="ORF">JAAARDRAFT_554549</name>
</gene>
<feature type="region of interest" description="Disordered" evidence="1">
    <location>
        <begin position="322"/>
        <end position="397"/>
    </location>
</feature>
<evidence type="ECO:0000313" key="4">
    <source>
        <dbReference type="EMBL" id="KDQ60595.1"/>
    </source>
</evidence>
<dbReference type="Pfam" id="PF23647">
    <property type="entry name" value="TRAPPC13_M"/>
    <property type="match status" value="1"/>
</dbReference>
<evidence type="ECO:0000313" key="5">
    <source>
        <dbReference type="Proteomes" id="UP000027265"/>
    </source>
</evidence>
<feature type="domain" description="Trafficking protein particle complex subunit 13 N-terminal" evidence="2">
    <location>
        <begin position="6"/>
        <end position="181"/>
    </location>
</feature>